<evidence type="ECO:0000313" key="2">
    <source>
        <dbReference type="EMBL" id="UQN13989.1"/>
    </source>
</evidence>
<proteinExistence type="predicted"/>
<dbReference type="PROSITE" id="PS51257">
    <property type="entry name" value="PROKAR_LIPOPROTEIN"/>
    <property type="match status" value="1"/>
</dbReference>
<dbReference type="SUPFAM" id="SSF57184">
    <property type="entry name" value="Growth factor receptor domain"/>
    <property type="match status" value="1"/>
</dbReference>
<gene>
    <name evidence="2" type="ORF">M3M28_07905</name>
</gene>
<accession>A0ABY4MUD7</accession>
<dbReference type="EMBL" id="CP097160">
    <property type="protein sequence ID" value="UQN13989.1"/>
    <property type="molecule type" value="Genomic_DNA"/>
</dbReference>
<protein>
    <recommendedName>
        <fullName evidence="3">Double zinc ribbon domain-containing protein</fullName>
    </recommendedName>
</protein>
<evidence type="ECO:0000256" key="1">
    <source>
        <dbReference type="SAM" id="MobiDB-lite"/>
    </source>
</evidence>
<sequence>MPQMRIERVYSQGLCAHCHPGSPGFMGSCRDCLAWGVYRNRNWRCPKCRWWFKHYPQGECVSCHRDVTIGEQGYCRLCLETARMLQVLGEPLDLDAPRKFGAQLFFAVMNDPRRPAEKHRPMAMSLRQAIRLVAAPPPVAESTQPVLFDLDPDPERVRQRSNEIRLRDITSRTDHFLYAPRRRVCVEQTADEPGAAHVGDSPARVPRRESALPCFRHSRDAPLRR</sequence>
<organism evidence="2">
    <name type="scientific">Gulosibacter sediminis</name>
    <dbReference type="NCBI Taxonomy" id="1729695"/>
    <lineage>
        <taxon>Bacteria</taxon>
        <taxon>Bacillati</taxon>
        <taxon>Actinomycetota</taxon>
        <taxon>Actinomycetes</taxon>
        <taxon>Micrococcales</taxon>
        <taxon>Microbacteriaceae</taxon>
        <taxon>Gulosibacter</taxon>
    </lineage>
</organism>
<evidence type="ECO:0008006" key="3">
    <source>
        <dbReference type="Google" id="ProtNLM"/>
    </source>
</evidence>
<reference evidence="2" key="1">
    <citation type="submission" date="2022-05" db="EMBL/GenBank/DDBJ databases">
        <title>Complete genome sequence of toluene-degrading Gulosibacter sediminis strain ACHW.36C.</title>
        <authorList>
            <person name="Wai A.C."/>
            <person name="Lai G.K."/>
            <person name="Griffin S.D."/>
            <person name="Leung F.C."/>
        </authorList>
    </citation>
    <scope>NUCLEOTIDE SEQUENCE [LARGE SCALE GENOMIC DNA]</scope>
    <source>
        <strain evidence="2">ACHW.36C</strain>
    </source>
</reference>
<feature type="region of interest" description="Disordered" evidence="1">
    <location>
        <begin position="190"/>
        <end position="225"/>
    </location>
</feature>
<dbReference type="InterPro" id="IPR009030">
    <property type="entry name" value="Growth_fac_rcpt_cys_sf"/>
</dbReference>
<name>A0ABY4MUD7_9MICO</name>